<dbReference type="GO" id="GO:0005886">
    <property type="term" value="C:plasma membrane"/>
    <property type="evidence" value="ECO:0007669"/>
    <property type="project" value="TreeGrafter"/>
</dbReference>
<dbReference type="HOGENOM" id="CLU_000288_7_40_1"/>
<dbReference type="EMBL" id="AMQN01004609">
    <property type="status" value="NOT_ANNOTATED_CDS"/>
    <property type="molecule type" value="Genomic_DNA"/>
</dbReference>
<proteinExistence type="predicted"/>
<reference evidence="21" key="1">
    <citation type="submission" date="2012-12" db="EMBL/GenBank/DDBJ databases">
        <authorList>
            <person name="Hellsten U."/>
            <person name="Grimwood J."/>
            <person name="Chapman J.A."/>
            <person name="Shapiro H."/>
            <person name="Aerts A."/>
            <person name="Otillar R.P."/>
            <person name="Terry A.Y."/>
            <person name="Boore J.L."/>
            <person name="Simakov O."/>
            <person name="Marletaz F."/>
            <person name="Cho S.-J."/>
            <person name="Edsinger-Gonzales E."/>
            <person name="Havlak P."/>
            <person name="Kuo D.-H."/>
            <person name="Larsson T."/>
            <person name="Lv J."/>
            <person name="Arendt D."/>
            <person name="Savage R."/>
            <person name="Osoegawa K."/>
            <person name="de Jong P."/>
            <person name="Lindberg D.R."/>
            <person name="Seaver E.C."/>
            <person name="Weisblat D.A."/>
            <person name="Putnam N.H."/>
            <person name="Grigoriev I.V."/>
            <person name="Rokhsar D.S."/>
        </authorList>
    </citation>
    <scope>NUCLEOTIDE SEQUENCE</scope>
    <source>
        <strain evidence="21">I ESC-2004</strain>
    </source>
</reference>
<dbReference type="GO" id="GO:0043235">
    <property type="term" value="C:receptor complex"/>
    <property type="evidence" value="ECO:0007669"/>
    <property type="project" value="TreeGrafter"/>
</dbReference>
<dbReference type="Pfam" id="PF07714">
    <property type="entry name" value="PK_Tyr_Ser-Thr"/>
    <property type="match status" value="1"/>
</dbReference>
<dbReference type="PANTHER" id="PTHR24416">
    <property type="entry name" value="TYROSINE-PROTEIN KINASE RECEPTOR"/>
    <property type="match status" value="1"/>
</dbReference>
<dbReference type="Gene3D" id="1.10.510.10">
    <property type="entry name" value="Transferase(Phosphotransferase) domain 1"/>
    <property type="match status" value="1"/>
</dbReference>
<comment type="catalytic activity">
    <reaction evidence="13">
        <text>L-tyrosyl-[protein] + ATP = O-phospho-L-tyrosyl-[protein] + ADP + H(+)</text>
        <dbReference type="Rhea" id="RHEA:10596"/>
        <dbReference type="Rhea" id="RHEA-COMP:10136"/>
        <dbReference type="Rhea" id="RHEA-COMP:20101"/>
        <dbReference type="ChEBI" id="CHEBI:15378"/>
        <dbReference type="ChEBI" id="CHEBI:30616"/>
        <dbReference type="ChEBI" id="CHEBI:46858"/>
        <dbReference type="ChEBI" id="CHEBI:61978"/>
        <dbReference type="ChEBI" id="CHEBI:456216"/>
        <dbReference type="EC" id="2.7.10.1"/>
    </reaction>
</comment>
<evidence type="ECO:0000256" key="6">
    <source>
        <dbReference type="ARBA" id="ARBA00022741"/>
    </source>
</evidence>
<dbReference type="EMBL" id="KB293927">
    <property type="protein sequence ID" value="ELU15230.1"/>
    <property type="molecule type" value="Genomic_DNA"/>
</dbReference>
<evidence type="ECO:0000256" key="3">
    <source>
        <dbReference type="ARBA" id="ARBA00022679"/>
    </source>
</evidence>
<evidence type="ECO:0000256" key="17">
    <source>
        <dbReference type="PROSITE-ProRule" id="PRU10141"/>
    </source>
</evidence>
<keyword evidence="6 15" id="KW-0547">Nucleotide-binding</keyword>
<dbReference type="PROSITE" id="PS00107">
    <property type="entry name" value="PROTEIN_KINASE_ATP"/>
    <property type="match status" value="1"/>
</dbReference>
<dbReference type="PANTHER" id="PTHR24416:SF617">
    <property type="entry name" value="RET ONCOGENE, ISOFORM A"/>
    <property type="match status" value="1"/>
</dbReference>
<dbReference type="FunFam" id="1.10.510.10:FF:000190">
    <property type="entry name" value="Proto-oncogene tyrosine-protein kinase receptor Ret"/>
    <property type="match status" value="1"/>
</dbReference>
<evidence type="ECO:0000256" key="11">
    <source>
        <dbReference type="ARBA" id="ARBA00023137"/>
    </source>
</evidence>
<dbReference type="PROSITE" id="PS00109">
    <property type="entry name" value="PROTEIN_KINASE_TYR"/>
    <property type="match status" value="1"/>
</dbReference>
<dbReference type="GO" id="GO:0046872">
    <property type="term" value="F:metal ion binding"/>
    <property type="evidence" value="ECO:0007669"/>
    <property type="project" value="UniProtKB-KW"/>
</dbReference>
<keyword evidence="10" id="KW-0472">Membrane</keyword>
<evidence type="ECO:0000256" key="10">
    <source>
        <dbReference type="ARBA" id="ARBA00023136"/>
    </source>
</evidence>
<keyword evidence="3" id="KW-0808">Transferase</keyword>
<gene>
    <name evidence="19" type="ORF">CAPTEDRAFT_93002</name>
</gene>
<dbReference type="GO" id="GO:0007169">
    <property type="term" value="P:cell surface receptor protein tyrosine kinase signaling pathway"/>
    <property type="evidence" value="ECO:0007669"/>
    <property type="project" value="TreeGrafter"/>
</dbReference>
<dbReference type="SUPFAM" id="SSF56112">
    <property type="entry name" value="Protein kinase-like (PK-like)"/>
    <property type="match status" value="1"/>
</dbReference>
<evidence type="ECO:0000313" key="20">
    <source>
        <dbReference type="EnsemblMetazoa" id="CapteP93002"/>
    </source>
</evidence>
<dbReference type="InterPro" id="IPR000719">
    <property type="entry name" value="Prot_kinase_dom"/>
</dbReference>
<dbReference type="GO" id="GO:0005524">
    <property type="term" value="F:ATP binding"/>
    <property type="evidence" value="ECO:0007669"/>
    <property type="project" value="UniProtKB-UniRule"/>
</dbReference>
<organism evidence="19">
    <name type="scientific">Capitella teleta</name>
    <name type="common">Polychaete worm</name>
    <dbReference type="NCBI Taxonomy" id="283909"/>
    <lineage>
        <taxon>Eukaryota</taxon>
        <taxon>Metazoa</taxon>
        <taxon>Spiralia</taxon>
        <taxon>Lophotrochozoa</taxon>
        <taxon>Annelida</taxon>
        <taxon>Polychaeta</taxon>
        <taxon>Sedentaria</taxon>
        <taxon>Scolecida</taxon>
        <taxon>Capitellidae</taxon>
        <taxon>Capitella</taxon>
    </lineage>
</organism>
<evidence type="ECO:0000256" key="8">
    <source>
        <dbReference type="ARBA" id="ARBA00022840"/>
    </source>
</evidence>
<evidence type="ECO:0000256" key="12">
    <source>
        <dbReference type="ARBA" id="ARBA00023180"/>
    </source>
</evidence>
<dbReference type="FunFam" id="3.30.200.20:FF:000234">
    <property type="entry name" value="Proto-oncogene tyrosine-protein kinase receptor Ret"/>
    <property type="match status" value="1"/>
</dbReference>
<keyword evidence="11" id="KW-0829">Tyrosine-protein kinase</keyword>
<feature type="binding site" evidence="15">
    <location>
        <position position="166"/>
    </location>
    <ligand>
        <name>ATP</name>
        <dbReference type="ChEBI" id="CHEBI:30616"/>
    </ligand>
</feature>
<evidence type="ECO:0000256" key="15">
    <source>
        <dbReference type="PIRSR" id="PIRSR000615-2"/>
    </source>
</evidence>
<dbReference type="InterPro" id="IPR008266">
    <property type="entry name" value="Tyr_kinase_AS"/>
</dbReference>
<accession>R7VHS3</accession>
<evidence type="ECO:0000256" key="1">
    <source>
        <dbReference type="ARBA" id="ARBA00004479"/>
    </source>
</evidence>
<feature type="binding site" evidence="16">
    <location>
        <position position="180"/>
    </location>
    <ligand>
        <name>Mg(2+)</name>
        <dbReference type="ChEBI" id="CHEBI:18420"/>
    </ligand>
</feature>
<comment type="subcellular location">
    <subcellularLocation>
        <location evidence="1">Membrane</location>
        <topology evidence="1">Single-pass type I membrane protein</topology>
    </subcellularLocation>
</comment>
<feature type="non-terminal residue" evidence="19">
    <location>
        <position position="1"/>
    </location>
</feature>
<dbReference type="PROSITE" id="PS50011">
    <property type="entry name" value="PROTEIN_KINASE_DOM"/>
    <property type="match status" value="1"/>
</dbReference>
<evidence type="ECO:0000313" key="19">
    <source>
        <dbReference type="EMBL" id="ELU15230.1"/>
    </source>
</evidence>
<feature type="binding site" evidence="15 17">
    <location>
        <position position="45"/>
    </location>
    <ligand>
        <name>ATP</name>
        <dbReference type="ChEBI" id="CHEBI:30616"/>
    </ligand>
</feature>
<evidence type="ECO:0000256" key="2">
    <source>
        <dbReference type="ARBA" id="ARBA00011902"/>
    </source>
</evidence>
<evidence type="ECO:0000259" key="18">
    <source>
        <dbReference type="PROSITE" id="PS50011"/>
    </source>
</evidence>
<keyword evidence="8 15" id="KW-0067">ATP-binding</keyword>
<dbReference type="InterPro" id="IPR050122">
    <property type="entry name" value="RTK"/>
</dbReference>
<keyword evidence="21" id="KW-1185">Reference proteome</keyword>
<feature type="active site" description="Proton acceptor" evidence="14">
    <location>
        <position position="162"/>
    </location>
</feature>
<dbReference type="InterPro" id="IPR020635">
    <property type="entry name" value="Tyr_kinase_cat_dom"/>
</dbReference>
<evidence type="ECO:0000256" key="13">
    <source>
        <dbReference type="ARBA" id="ARBA00051243"/>
    </source>
</evidence>
<keyword evidence="7" id="KW-0418">Kinase</keyword>
<dbReference type="PRINTS" id="PR00109">
    <property type="entry name" value="TYRKINASE"/>
</dbReference>
<feature type="binding site" evidence="16">
    <location>
        <position position="167"/>
    </location>
    <ligand>
        <name>Mg(2+)</name>
        <dbReference type="ChEBI" id="CHEBI:18420"/>
    </ligand>
</feature>
<dbReference type="Gene3D" id="3.30.200.20">
    <property type="entry name" value="Phosphorylase Kinase, domain 1"/>
    <property type="match status" value="1"/>
</dbReference>
<reference evidence="19 21" key="2">
    <citation type="journal article" date="2013" name="Nature">
        <title>Insights into bilaterian evolution from three spiralian genomes.</title>
        <authorList>
            <person name="Simakov O."/>
            <person name="Marletaz F."/>
            <person name="Cho S.J."/>
            <person name="Edsinger-Gonzales E."/>
            <person name="Havlak P."/>
            <person name="Hellsten U."/>
            <person name="Kuo D.H."/>
            <person name="Larsson T."/>
            <person name="Lv J."/>
            <person name="Arendt D."/>
            <person name="Savage R."/>
            <person name="Osoegawa K."/>
            <person name="de Jong P."/>
            <person name="Grimwood J."/>
            <person name="Chapman J.A."/>
            <person name="Shapiro H."/>
            <person name="Aerts A."/>
            <person name="Otillar R.P."/>
            <person name="Terry A.Y."/>
            <person name="Boore J.L."/>
            <person name="Grigoriev I.V."/>
            <person name="Lindberg D.R."/>
            <person name="Seaver E.C."/>
            <person name="Weisblat D.A."/>
            <person name="Putnam N.H."/>
            <person name="Rokhsar D.S."/>
        </authorList>
    </citation>
    <scope>NUCLEOTIDE SEQUENCE</scope>
    <source>
        <strain evidence="19 21">I ESC-2004</strain>
    </source>
</reference>
<dbReference type="InterPro" id="IPR017441">
    <property type="entry name" value="Protein_kinase_ATP_BS"/>
</dbReference>
<dbReference type="AlphaFoldDB" id="R7VHS3"/>
<keyword evidence="9" id="KW-1133">Transmembrane helix</keyword>
<dbReference type="InterPro" id="IPR001245">
    <property type="entry name" value="Ser-Thr/Tyr_kinase_cat_dom"/>
</dbReference>
<evidence type="ECO:0000256" key="5">
    <source>
        <dbReference type="ARBA" id="ARBA00022729"/>
    </source>
</evidence>
<feature type="binding site" evidence="15">
    <location>
        <begin position="18"/>
        <end position="25"/>
    </location>
    <ligand>
        <name>ATP</name>
        <dbReference type="ChEBI" id="CHEBI:30616"/>
    </ligand>
</feature>
<evidence type="ECO:0000256" key="4">
    <source>
        <dbReference type="ARBA" id="ARBA00022692"/>
    </source>
</evidence>
<evidence type="ECO:0000256" key="16">
    <source>
        <dbReference type="PIRSR" id="PIRSR000615-3"/>
    </source>
</evidence>
<dbReference type="InterPro" id="IPR011009">
    <property type="entry name" value="Kinase-like_dom_sf"/>
</dbReference>
<dbReference type="GO" id="GO:0004714">
    <property type="term" value="F:transmembrane receptor protein tyrosine kinase activity"/>
    <property type="evidence" value="ECO:0007669"/>
    <property type="project" value="UniProtKB-EC"/>
</dbReference>
<evidence type="ECO:0000256" key="7">
    <source>
        <dbReference type="ARBA" id="ARBA00022777"/>
    </source>
</evidence>
<protein>
    <recommendedName>
        <fullName evidence="2">receptor protein-tyrosine kinase</fullName>
        <ecNumber evidence="2">2.7.10.1</ecNumber>
    </recommendedName>
</protein>
<keyword evidence="12" id="KW-0325">Glycoprotein</keyword>
<keyword evidence="4" id="KW-0812">Transmembrane</keyword>
<sequence>DPKWEVPRDHIKLKENLGEGEFGKVMKASAKGIEGNEGWTTVAVKMLKDIASNSELQDLLSEFTLLKDVSHRNVIKLLGACTRDGPFYVIVEYCEHGSLRDYLRKSRHQNTQPSCRSMFPTDQQAKDLDGKVVVTNKDLLSFCWQIANGMNYLCQMKFVHRDLAARNVLVASGAVIKISDFGLTRDIYEEDAYMKTSKGRIPVKWLAPEALFDQVYTTKSDVWSFGVVLWEIVTLGMTPYPGIPHERLFPMLQSGYRMEKPLNCSQELYSVMQICWQTTPLQRPTFKELIVMFEKMLSENVVSQKSL</sequence>
<dbReference type="PIRSF" id="PIRSF000615">
    <property type="entry name" value="TyrPK_CSF1-R"/>
    <property type="match status" value="1"/>
</dbReference>
<keyword evidence="16" id="KW-0479">Metal-binding</keyword>
<dbReference type="Proteomes" id="UP000014760">
    <property type="component" value="Unassembled WGS sequence"/>
</dbReference>
<evidence type="ECO:0000313" key="21">
    <source>
        <dbReference type="Proteomes" id="UP000014760"/>
    </source>
</evidence>
<reference evidence="20" key="3">
    <citation type="submission" date="2015-06" db="UniProtKB">
        <authorList>
            <consortium name="EnsemblMetazoa"/>
        </authorList>
    </citation>
    <scope>IDENTIFICATION</scope>
</reference>
<name>R7VHS3_CAPTE</name>
<feature type="domain" description="Protein kinase" evidence="18">
    <location>
        <begin position="11"/>
        <end position="297"/>
    </location>
</feature>
<dbReference type="EnsemblMetazoa" id="CapteT93002">
    <property type="protein sequence ID" value="CapteP93002"/>
    <property type="gene ID" value="CapteG93002"/>
</dbReference>
<dbReference type="OMA" id="DIVTSCW"/>
<dbReference type="EC" id="2.7.10.1" evidence="2"/>
<evidence type="ECO:0000256" key="9">
    <source>
        <dbReference type="ARBA" id="ARBA00022989"/>
    </source>
</evidence>
<dbReference type="STRING" id="283909.R7VHS3"/>
<dbReference type="OrthoDB" id="5984265at2759"/>
<evidence type="ECO:0000256" key="14">
    <source>
        <dbReference type="PIRSR" id="PIRSR000615-1"/>
    </source>
</evidence>
<keyword evidence="16" id="KW-0460">Magnesium</keyword>
<dbReference type="SMART" id="SM00219">
    <property type="entry name" value="TyrKc"/>
    <property type="match status" value="1"/>
</dbReference>
<keyword evidence="5" id="KW-0732">Signal</keyword>